<keyword evidence="9" id="KW-0863">Zinc-finger</keyword>
<evidence type="ECO:0000259" key="19">
    <source>
        <dbReference type="PROSITE" id="PS51977"/>
    </source>
</evidence>
<dbReference type="Gene3D" id="3.90.228.10">
    <property type="match status" value="1"/>
</dbReference>
<dbReference type="InterPro" id="IPR049296">
    <property type="entry name" value="PARP1-like_PADR1_N"/>
</dbReference>
<keyword evidence="7" id="KW-0479">Metal-binding</keyword>
<dbReference type="InterPro" id="IPR036930">
    <property type="entry name" value="WGR_dom_sf"/>
</dbReference>
<keyword evidence="21" id="KW-1185">Reference proteome</keyword>
<protein>
    <recommendedName>
        <fullName evidence="15">Poly [ADP-ribose] polymerase</fullName>
        <shortName evidence="15">PARP</shortName>
        <ecNumber evidence="15">2.4.2.-</ecNumber>
    </recommendedName>
</protein>
<evidence type="ECO:0000256" key="5">
    <source>
        <dbReference type="ARBA" id="ARBA00022679"/>
    </source>
</evidence>
<evidence type="ECO:0000256" key="12">
    <source>
        <dbReference type="ARBA" id="ARBA00023242"/>
    </source>
</evidence>
<evidence type="ECO:0000256" key="15">
    <source>
        <dbReference type="RuleBase" id="RU362114"/>
    </source>
</evidence>
<keyword evidence="10" id="KW-0862">Zinc</keyword>
<dbReference type="GO" id="GO:0008270">
    <property type="term" value="F:zinc ion binding"/>
    <property type="evidence" value="ECO:0007669"/>
    <property type="project" value="UniProtKB-KW"/>
</dbReference>
<dbReference type="InterPro" id="IPR036420">
    <property type="entry name" value="BRCT_dom_sf"/>
</dbReference>
<evidence type="ECO:0000256" key="2">
    <source>
        <dbReference type="ARBA" id="ARBA00000459"/>
    </source>
</evidence>
<dbReference type="GO" id="GO:1990404">
    <property type="term" value="F:NAD+-protein mono-ADP-ribosyltransferase activity"/>
    <property type="evidence" value="ECO:0007669"/>
    <property type="project" value="TreeGrafter"/>
</dbReference>
<gene>
    <name evidence="20" type="ORF">SI8410_05007712</name>
</gene>
<evidence type="ECO:0000259" key="18">
    <source>
        <dbReference type="PROSITE" id="PS51059"/>
    </source>
</evidence>
<dbReference type="EMBL" id="LR746268">
    <property type="protein sequence ID" value="CAA7397049.1"/>
    <property type="molecule type" value="Genomic_DNA"/>
</dbReference>
<dbReference type="GO" id="GO:0006302">
    <property type="term" value="P:double-strand break repair"/>
    <property type="evidence" value="ECO:0007669"/>
    <property type="project" value="TreeGrafter"/>
</dbReference>
<feature type="domain" description="PARP catalytic" evidence="18">
    <location>
        <begin position="555"/>
        <end position="786"/>
    </location>
</feature>
<evidence type="ECO:0000256" key="1">
    <source>
        <dbReference type="ARBA" id="ARBA00000438"/>
    </source>
</evidence>
<dbReference type="GO" id="GO:0003950">
    <property type="term" value="F:NAD+ poly-ADP-ribosyltransferase activity"/>
    <property type="evidence" value="ECO:0007669"/>
    <property type="project" value="UniProtKB-UniRule"/>
</dbReference>
<dbReference type="GO" id="GO:0016779">
    <property type="term" value="F:nucleotidyltransferase activity"/>
    <property type="evidence" value="ECO:0007669"/>
    <property type="project" value="UniProtKB-KW"/>
</dbReference>
<dbReference type="Pfam" id="PF00644">
    <property type="entry name" value="PARP"/>
    <property type="match status" value="1"/>
</dbReference>
<dbReference type="PANTHER" id="PTHR10459">
    <property type="entry name" value="DNA LIGASE"/>
    <property type="match status" value="1"/>
</dbReference>
<evidence type="ECO:0000256" key="14">
    <source>
        <dbReference type="ARBA" id="ARBA00024945"/>
    </source>
</evidence>
<evidence type="ECO:0000256" key="8">
    <source>
        <dbReference type="ARBA" id="ARBA00022765"/>
    </source>
</evidence>
<dbReference type="SMART" id="SM00292">
    <property type="entry name" value="BRCT"/>
    <property type="match status" value="1"/>
</dbReference>
<dbReference type="SMART" id="SM00773">
    <property type="entry name" value="WGR"/>
    <property type="match status" value="1"/>
</dbReference>
<feature type="domain" description="BRCT" evidence="17">
    <location>
        <begin position="177"/>
        <end position="269"/>
    </location>
</feature>
<dbReference type="SUPFAM" id="SSF142921">
    <property type="entry name" value="WGR domain-like"/>
    <property type="match status" value="1"/>
</dbReference>
<keyword evidence="11 15" id="KW-0520">NAD</keyword>
<evidence type="ECO:0000256" key="9">
    <source>
        <dbReference type="ARBA" id="ARBA00022771"/>
    </source>
</evidence>
<dbReference type="AlphaFoldDB" id="A0A7I8KGX3"/>
<dbReference type="Pfam" id="PF00533">
    <property type="entry name" value="BRCT"/>
    <property type="match status" value="1"/>
</dbReference>
<keyword evidence="12" id="KW-0539">Nucleus</keyword>
<dbReference type="InterPro" id="IPR008893">
    <property type="entry name" value="WGR_domain"/>
</dbReference>
<comment type="subcellular location">
    <subcellularLocation>
        <location evidence="3">Nucleus</location>
    </subcellularLocation>
</comment>
<feature type="domain" description="WGR" evidence="19">
    <location>
        <begin position="317"/>
        <end position="417"/>
    </location>
</feature>
<proteinExistence type="inferred from homology"/>
<keyword evidence="6" id="KW-0548">Nucleotidyltransferase</keyword>
<evidence type="ECO:0000256" key="13">
    <source>
        <dbReference type="ARBA" id="ARBA00024347"/>
    </source>
</evidence>
<dbReference type="Pfam" id="PF05406">
    <property type="entry name" value="WGR"/>
    <property type="match status" value="1"/>
</dbReference>
<accession>A0A7I8KGX3</accession>
<evidence type="ECO:0000256" key="4">
    <source>
        <dbReference type="ARBA" id="ARBA00022676"/>
    </source>
</evidence>
<dbReference type="SUPFAM" id="SSF47587">
    <property type="entry name" value="Domain of poly(ADP-ribose) polymerase"/>
    <property type="match status" value="1"/>
</dbReference>
<dbReference type="InterPro" id="IPR050800">
    <property type="entry name" value="ARTD/PARP"/>
</dbReference>
<dbReference type="SUPFAM" id="SSF56399">
    <property type="entry name" value="ADP-ribosylation"/>
    <property type="match status" value="1"/>
</dbReference>
<dbReference type="InterPro" id="IPR001357">
    <property type="entry name" value="BRCT_dom"/>
</dbReference>
<feature type="region of interest" description="Disordered" evidence="16">
    <location>
        <begin position="1"/>
        <end position="48"/>
    </location>
</feature>
<dbReference type="PROSITE" id="PS50172">
    <property type="entry name" value="BRCT"/>
    <property type="match status" value="1"/>
</dbReference>
<name>A0A7I8KGX3_SPIIN</name>
<dbReference type="Pfam" id="PF08063">
    <property type="entry name" value="Zn_ribbon_PADR1"/>
    <property type="match status" value="1"/>
</dbReference>
<comment type="catalytic activity">
    <reaction evidence="2">
        <text>L-glutamyl-[protein] + NAD(+) = 5-O-(ADP-D-ribosyl)-L-glutamyl-[protein] + nicotinamide</text>
        <dbReference type="Rhea" id="RHEA:58224"/>
        <dbReference type="Rhea" id="RHEA-COMP:10208"/>
        <dbReference type="Rhea" id="RHEA-COMP:15089"/>
        <dbReference type="ChEBI" id="CHEBI:17154"/>
        <dbReference type="ChEBI" id="CHEBI:29973"/>
        <dbReference type="ChEBI" id="CHEBI:57540"/>
        <dbReference type="ChEBI" id="CHEBI:142540"/>
    </reaction>
</comment>
<evidence type="ECO:0000256" key="7">
    <source>
        <dbReference type="ARBA" id="ARBA00022723"/>
    </source>
</evidence>
<dbReference type="SMART" id="SM01335">
    <property type="entry name" value="PADR1"/>
    <property type="match status" value="1"/>
</dbReference>
<dbReference type="PROSITE" id="PS52007">
    <property type="entry name" value="PADR1"/>
    <property type="match status" value="1"/>
</dbReference>
<organism evidence="20 21">
    <name type="scientific">Spirodela intermedia</name>
    <name type="common">Intermediate duckweed</name>
    <dbReference type="NCBI Taxonomy" id="51605"/>
    <lineage>
        <taxon>Eukaryota</taxon>
        <taxon>Viridiplantae</taxon>
        <taxon>Streptophyta</taxon>
        <taxon>Embryophyta</taxon>
        <taxon>Tracheophyta</taxon>
        <taxon>Spermatophyta</taxon>
        <taxon>Magnoliopsida</taxon>
        <taxon>Liliopsida</taxon>
        <taxon>Araceae</taxon>
        <taxon>Lemnoideae</taxon>
        <taxon>Spirodela</taxon>
    </lineage>
</organism>
<evidence type="ECO:0000313" key="20">
    <source>
        <dbReference type="EMBL" id="CAA7397049.1"/>
    </source>
</evidence>
<dbReference type="SUPFAM" id="SSF52113">
    <property type="entry name" value="BRCT domain"/>
    <property type="match status" value="1"/>
</dbReference>
<evidence type="ECO:0000256" key="6">
    <source>
        <dbReference type="ARBA" id="ARBA00022695"/>
    </source>
</evidence>
<evidence type="ECO:0000256" key="3">
    <source>
        <dbReference type="ARBA" id="ARBA00004123"/>
    </source>
</evidence>
<dbReference type="Gene3D" id="1.20.142.10">
    <property type="entry name" value="Poly(ADP-ribose) polymerase, regulatory domain"/>
    <property type="match status" value="1"/>
</dbReference>
<dbReference type="GO" id="GO:0005730">
    <property type="term" value="C:nucleolus"/>
    <property type="evidence" value="ECO:0007669"/>
    <property type="project" value="TreeGrafter"/>
</dbReference>
<evidence type="ECO:0000256" key="10">
    <source>
        <dbReference type="ARBA" id="ARBA00022833"/>
    </source>
</evidence>
<dbReference type="Gene3D" id="3.40.50.10190">
    <property type="entry name" value="BRCT domain"/>
    <property type="match status" value="1"/>
</dbReference>
<evidence type="ECO:0000259" key="17">
    <source>
        <dbReference type="PROSITE" id="PS50172"/>
    </source>
</evidence>
<dbReference type="PANTHER" id="PTHR10459:SF106">
    <property type="entry name" value="PROTEIN ADP-RIBOSYLTRANSFERASE PARP3"/>
    <property type="match status" value="1"/>
</dbReference>
<dbReference type="EC" id="2.4.2.-" evidence="15"/>
<dbReference type="Pfam" id="PF21728">
    <property type="entry name" value="PADR1_N"/>
    <property type="match status" value="1"/>
</dbReference>
<sequence length="790" mass="89191">MVHETRSHTHGVGEEEGKMATRKQKAEARAHEAEKNKKAKPADAEGGKTVECTAREFQDFCKAVSEHLPVEDIRKLLETNDQEASGSDEDVLSRCQDMLFFGPLKKCPVCGHHIKYERSHYACRGPYSEWTTCTYTSRESPRKAEAVKVPEGVGSPMVAEWVRKRDPNRYPHRELTPLDKPFTGMMISLSGRLSRTHHVWREEIERHGGKVSNTISGVTCLVVPPSERERGGSSKLAEAMERNIPVVREAWLRDSIREQEAQPLDAYDVVSDVPSAGKGTAWDKMELGQEALESLSAELKLYGKRAVYKDSKLREMGGRILEREGIFFNCAFSICDQGKRLNEYCIMQLIALPDDRLYLYYKKGRVGDDPRAEERVEEKADVDCAIKEFARLFEEVTGNEFEPWEREKRFVKKSLKFYPIDMDDGYDVRYGGLGLRQLGSAASHCKLQPLVSNLMKILCSQEIYRYALTEMGLDSPDLPVGMVTGLHLKRLEDEAKMVWLDFSNKWFTLMHSTRPFTIRNYQELADYVAAALEAVRDITVASHLVGDMTRSTIDDPLSDCYKKLGCTISPVDKESDDYKMILSYLEKTYEPVSHGEVKYGVSVENIFAVESSGCPSYDEMKKLPNKMLLWCGTRSSNLLRHLHKGFFPAACSLPVPGYMFGRAIVCSDAAAEAARYGFTAVDRREGFLVLAVVSVGEKMIDISALPEDTNGLEEKKTGVKGLGRKKTAAAEHTRWKDDVIVPGGRLLPSEHKDSPLEYNEYAVYDPKQVAIRFLVAVNYEEMNVDYDTAE</sequence>
<comment type="function">
    <text evidence="14">Involved in the base excision repair (BER) pathway, by catalyzing the poly(ADP-ribosyl)ation of a limited number of acceptor proteins involved in chromatin architecture and in DNA metabolism. This modification follows DNA damages and appears as an obligatory step in a detection/signaling pathway leading to the reparation of DNA strand breaks.</text>
</comment>
<keyword evidence="4 15" id="KW-0328">Glycosyltransferase</keyword>
<dbReference type="Proteomes" id="UP000663760">
    <property type="component" value="Chromosome 5"/>
</dbReference>
<dbReference type="InterPro" id="IPR036616">
    <property type="entry name" value="Poly(ADP-ribose)pol_reg_dom_sf"/>
</dbReference>
<reference evidence="20" key="1">
    <citation type="submission" date="2020-02" db="EMBL/GenBank/DDBJ databases">
        <authorList>
            <person name="Scholz U."/>
            <person name="Mascher M."/>
            <person name="Fiebig A."/>
        </authorList>
    </citation>
    <scope>NUCLEOTIDE SEQUENCE</scope>
</reference>
<comment type="similarity">
    <text evidence="13">Belongs to the ARTD/PARP family.</text>
</comment>
<dbReference type="CDD" id="cd08001">
    <property type="entry name" value="WGR_PARP1_like"/>
    <property type="match status" value="1"/>
</dbReference>
<dbReference type="PROSITE" id="PS51977">
    <property type="entry name" value="WGR"/>
    <property type="match status" value="1"/>
</dbReference>
<keyword evidence="5 15" id="KW-0808">Transferase</keyword>
<evidence type="ECO:0000256" key="16">
    <source>
        <dbReference type="SAM" id="MobiDB-lite"/>
    </source>
</evidence>
<dbReference type="InterPro" id="IPR012982">
    <property type="entry name" value="PARP1-like_PADR1_Zn_ribbon"/>
</dbReference>
<keyword evidence="8" id="KW-0013">ADP-ribosylation</keyword>
<dbReference type="FunFam" id="3.90.228.10:FF:000010">
    <property type="entry name" value="Poly [ADP-ribose] polymerase"/>
    <property type="match status" value="1"/>
</dbReference>
<comment type="catalytic activity">
    <reaction evidence="1">
        <text>L-aspartyl-[protein] + NAD(+) = 4-O-(ADP-D-ribosyl)-L-aspartyl-[protein] + nicotinamide</text>
        <dbReference type="Rhea" id="RHEA:54424"/>
        <dbReference type="Rhea" id="RHEA-COMP:9867"/>
        <dbReference type="Rhea" id="RHEA-COMP:13832"/>
        <dbReference type="ChEBI" id="CHEBI:17154"/>
        <dbReference type="ChEBI" id="CHEBI:29961"/>
        <dbReference type="ChEBI" id="CHEBI:57540"/>
        <dbReference type="ChEBI" id="CHEBI:138102"/>
    </reaction>
</comment>
<evidence type="ECO:0000256" key="11">
    <source>
        <dbReference type="ARBA" id="ARBA00023027"/>
    </source>
</evidence>
<dbReference type="GO" id="GO:0070212">
    <property type="term" value="P:protein poly-ADP-ribosylation"/>
    <property type="evidence" value="ECO:0007669"/>
    <property type="project" value="TreeGrafter"/>
</dbReference>
<dbReference type="CDD" id="cd01437">
    <property type="entry name" value="parp_like"/>
    <property type="match status" value="1"/>
</dbReference>
<evidence type="ECO:0000313" key="21">
    <source>
        <dbReference type="Proteomes" id="UP000663760"/>
    </source>
</evidence>
<dbReference type="OrthoDB" id="429950at2759"/>
<dbReference type="InterPro" id="IPR004102">
    <property type="entry name" value="Poly(ADP-ribose)pol_reg_dom"/>
</dbReference>
<dbReference type="PROSITE" id="PS51059">
    <property type="entry name" value="PARP_CATALYTIC"/>
    <property type="match status" value="1"/>
</dbReference>
<dbReference type="Gene3D" id="3.90.640.80">
    <property type="match status" value="1"/>
</dbReference>
<dbReference type="Pfam" id="PF02877">
    <property type="entry name" value="PARP_reg"/>
    <property type="match status" value="1"/>
</dbReference>
<dbReference type="InterPro" id="IPR012317">
    <property type="entry name" value="Poly(ADP-ribose)pol_cat_dom"/>
</dbReference>
<dbReference type="CDD" id="cd17747">
    <property type="entry name" value="BRCT_PARP1"/>
    <property type="match status" value="1"/>
</dbReference>